<organism evidence="7 8">
    <name type="scientific">Micromonospora rubida</name>
    <dbReference type="NCBI Taxonomy" id="2697657"/>
    <lineage>
        <taxon>Bacteria</taxon>
        <taxon>Bacillati</taxon>
        <taxon>Actinomycetota</taxon>
        <taxon>Actinomycetes</taxon>
        <taxon>Micromonosporales</taxon>
        <taxon>Micromonosporaceae</taxon>
        <taxon>Micromonospora</taxon>
    </lineage>
</organism>
<dbReference type="RefSeq" id="WP_396676276.1">
    <property type="nucleotide sequence ID" value="NZ_JBIRPU010000001.1"/>
</dbReference>
<name>A0ABW7SGR1_9ACTN</name>
<evidence type="ECO:0000313" key="7">
    <source>
        <dbReference type="EMBL" id="MFI0791123.1"/>
    </source>
</evidence>
<dbReference type="PROSITE" id="PS50901">
    <property type="entry name" value="FTSK"/>
    <property type="match status" value="1"/>
</dbReference>
<reference evidence="7 8" key="1">
    <citation type="submission" date="2024-10" db="EMBL/GenBank/DDBJ databases">
        <title>The Natural Products Discovery Center: Release of the First 8490 Sequenced Strains for Exploring Actinobacteria Biosynthetic Diversity.</title>
        <authorList>
            <person name="Kalkreuter E."/>
            <person name="Kautsar S.A."/>
            <person name="Yang D."/>
            <person name="Bader C.D."/>
            <person name="Teijaro C.N."/>
            <person name="Fluegel L."/>
            <person name="Davis C.M."/>
            <person name="Simpson J.R."/>
            <person name="Lauterbach L."/>
            <person name="Steele A.D."/>
            <person name="Gui C."/>
            <person name="Meng S."/>
            <person name="Li G."/>
            <person name="Viehrig K."/>
            <person name="Ye F."/>
            <person name="Su P."/>
            <person name="Kiefer A.F."/>
            <person name="Nichols A."/>
            <person name="Cepeda A.J."/>
            <person name="Yan W."/>
            <person name="Fan B."/>
            <person name="Jiang Y."/>
            <person name="Adhikari A."/>
            <person name="Zheng C.-J."/>
            <person name="Schuster L."/>
            <person name="Cowan T.M."/>
            <person name="Smanski M.J."/>
            <person name="Chevrette M.G."/>
            <person name="De Carvalho L.P.S."/>
            <person name="Shen B."/>
        </authorList>
    </citation>
    <scope>NUCLEOTIDE SEQUENCE [LARGE SCALE GENOMIC DNA]</scope>
    <source>
        <strain evidence="7 8">NPDC021253</strain>
    </source>
</reference>
<evidence type="ECO:0000256" key="3">
    <source>
        <dbReference type="ARBA" id="ARBA00024986"/>
    </source>
</evidence>
<comment type="function">
    <text evidence="3">Essential cell division protein that coordinates cell division and chromosome segregation. The N-terminus is involved in assembly of the cell-division machinery. The C-terminus functions as a DNA motor that moves dsDNA in an ATP-dependent manner towards the dif recombination site, which is located within the replication terminus region. Required for activation of the Xer recombinase, allowing activation of chromosome unlinking by recombination.</text>
</comment>
<dbReference type="InterPro" id="IPR002543">
    <property type="entry name" value="FtsK_dom"/>
</dbReference>
<dbReference type="InterPro" id="IPR004860">
    <property type="entry name" value="LAGLIDADG_dom"/>
</dbReference>
<dbReference type="Pfam" id="PF14528">
    <property type="entry name" value="LAGLIDADG_3"/>
    <property type="match status" value="1"/>
</dbReference>
<dbReference type="EMBL" id="JBIRPU010000001">
    <property type="protein sequence ID" value="MFI0791123.1"/>
    <property type="molecule type" value="Genomic_DNA"/>
</dbReference>
<dbReference type="SUPFAM" id="SSF52540">
    <property type="entry name" value="P-loop containing nucleoside triphosphate hydrolases"/>
    <property type="match status" value="1"/>
</dbReference>
<evidence type="ECO:0000259" key="6">
    <source>
        <dbReference type="PROSITE" id="PS50901"/>
    </source>
</evidence>
<feature type="binding site" evidence="4">
    <location>
        <begin position="473"/>
        <end position="480"/>
    </location>
    <ligand>
        <name>ATP</name>
        <dbReference type="ChEBI" id="CHEBI:30616"/>
    </ligand>
</feature>
<proteinExistence type="predicted"/>
<evidence type="ECO:0000256" key="2">
    <source>
        <dbReference type="ARBA" id="ARBA00022840"/>
    </source>
</evidence>
<dbReference type="PANTHER" id="PTHR22683">
    <property type="entry name" value="SPORULATION PROTEIN RELATED"/>
    <property type="match status" value="1"/>
</dbReference>
<accession>A0ABW7SGR1</accession>
<feature type="domain" description="FtsK" evidence="6">
    <location>
        <begin position="453"/>
        <end position="656"/>
    </location>
</feature>
<dbReference type="InterPro" id="IPR006142">
    <property type="entry name" value="INTEIN"/>
</dbReference>
<dbReference type="InterPro" id="IPR027417">
    <property type="entry name" value="P-loop_NTPase"/>
</dbReference>
<dbReference type="PANTHER" id="PTHR22683:SF41">
    <property type="entry name" value="DNA TRANSLOCASE FTSK"/>
    <property type="match status" value="1"/>
</dbReference>
<evidence type="ECO:0000259" key="5">
    <source>
        <dbReference type="PROSITE" id="PS50819"/>
    </source>
</evidence>
<comment type="caution">
    <text evidence="7">The sequence shown here is derived from an EMBL/GenBank/DDBJ whole genome shotgun (WGS) entry which is preliminary data.</text>
</comment>
<keyword evidence="2 4" id="KW-0067">ATP-binding</keyword>
<dbReference type="SMART" id="SM00843">
    <property type="entry name" value="Ftsk_gamma"/>
    <property type="match status" value="1"/>
</dbReference>
<sequence>MAGLRVGDQVFDEQGRPCTVLAATPVMYNRPCYEVEFSDGTVIVADGNHEWRTTTRAGRTQREHQWKDGSYWSVADRELFSRRLREVMGEPDRPVPGSAVVADLGPQFRNVLYQVLRNVPKERVLARVPYERGGREITRWVPTYSRHRVYEGFCQRVLGAGRSAARRHHDDRTVTTAKIAETLRVGPNGEWVNHAVDVAGPLVCPERDLPIAPYTLGCWLGDGTTGSANFTCADEEILDQIRLDGYEAIKQPRGNLSYTISNRQERSRRITEALRLVQEGMGGPAAARRFGVSATAVYLARKGALPSGELPAAESAQPSLERYRTLRSLFREIGDKHIPPAYLRASETQRRALLAGLLDTDGTISKRGGVELALTNERLARDALELILGLGYQATMTTKAVRGRRAESSTCYRVRFTPCDKVFRLTRKLSRHVAEVRPSTTRRYIRDVRPVPSVPVRCIQVDSPSRLYLASRAFIPTHNSSLLNSLLVSILTRATPDEVRLLLIDPKRVEMTSYEGIPHLVTPIVTNAKKAADSLEWVVREMDMRYDDLAANGVRHLDDFNRKVRSGEITAPPGSEREMRPYPYLLVIVDELADLMMVAPRDVEDSVVRITQLARAAGIHLVLATQRPSVDVVTGLIKANVPSRLAFATSSLADSRVILDQPGAEKLLGRGDGLFLPMGASKPVRIQGAWVTEREIADVVKFCKDQREPEFRPDVLAPAQDTRKKVDEEIGDDLDLLVQAVELVVTSQFGSTSMLQRKLRVGFAKAGRLMDLMETRGVVGPSEGSKARDVLVKPDELEEILAGLRGAGD</sequence>
<keyword evidence="1 4" id="KW-0547">Nucleotide-binding</keyword>
<dbReference type="Proteomes" id="UP001611075">
    <property type="component" value="Unassembled WGS sequence"/>
</dbReference>
<dbReference type="Pfam" id="PF09397">
    <property type="entry name" value="FtsK_gamma"/>
    <property type="match status" value="1"/>
</dbReference>
<dbReference type="PRINTS" id="PR00379">
    <property type="entry name" value="INTEIN"/>
</dbReference>
<gene>
    <name evidence="7" type="ORF">ACH4OY_00235</name>
</gene>
<keyword evidence="8" id="KW-1185">Reference proteome</keyword>
<dbReference type="Gene3D" id="3.40.50.300">
    <property type="entry name" value="P-loop containing nucleotide triphosphate hydrolases"/>
    <property type="match status" value="1"/>
</dbReference>
<dbReference type="InterPro" id="IPR018541">
    <property type="entry name" value="Ftsk_gamma"/>
</dbReference>
<dbReference type="Gene3D" id="3.10.28.10">
    <property type="entry name" value="Homing endonucleases"/>
    <property type="match status" value="1"/>
</dbReference>
<dbReference type="Pfam" id="PF01580">
    <property type="entry name" value="FtsK_SpoIIIE"/>
    <property type="match status" value="1"/>
</dbReference>
<protein>
    <submittedName>
        <fullName evidence="7">FtsK/SpoIIIE domain-containing protein</fullName>
    </submittedName>
</protein>
<dbReference type="InterPro" id="IPR050206">
    <property type="entry name" value="FtsK/SpoIIIE/SftA"/>
</dbReference>
<dbReference type="InterPro" id="IPR027434">
    <property type="entry name" value="Homing_endonucl"/>
</dbReference>
<dbReference type="InterPro" id="IPR004042">
    <property type="entry name" value="Intein_endonuc_central"/>
</dbReference>
<evidence type="ECO:0000256" key="4">
    <source>
        <dbReference type="PROSITE-ProRule" id="PRU00289"/>
    </source>
</evidence>
<dbReference type="Gene3D" id="1.10.10.10">
    <property type="entry name" value="Winged helix-like DNA-binding domain superfamily/Winged helix DNA-binding domain"/>
    <property type="match status" value="1"/>
</dbReference>
<dbReference type="SUPFAM" id="SSF46785">
    <property type="entry name" value="Winged helix' DNA-binding domain"/>
    <property type="match status" value="1"/>
</dbReference>
<evidence type="ECO:0000313" key="8">
    <source>
        <dbReference type="Proteomes" id="UP001611075"/>
    </source>
</evidence>
<dbReference type="InterPro" id="IPR036390">
    <property type="entry name" value="WH_DNA-bd_sf"/>
</dbReference>
<dbReference type="InterPro" id="IPR036388">
    <property type="entry name" value="WH-like_DNA-bd_sf"/>
</dbReference>
<evidence type="ECO:0000256" key="1">
    <source>
        <dbReference type="ARBA" id="ARBA00022741"/>
    </source>
</evidence>
<dbReference type="PROSITE" id="PS50819">
    <property type="entry name" value="INTEIN_ENDONUCLEASE"/>
    <property type="match status" value="1"/>
</dbReference>
<feature type="domain" description="DOD-type homing endonuclease" evidence="5">
    <location>
        <begin position="215"/>
        <end position="392"/>
    </location>
</feature>
<dbReference type="SUPFAM" id="SSF55608">
    <property type="entry name" value="Homing endonucleases"/>
    <property type="match status" value="1"/>
</dbReference>